<comment type="pathway">
    <text evidence="3">Quinol/quinone metabolism; 1,4-dihydroxy-2-naphthoate biosynthesis; 1,4-dihydroxy-2-naphthoate from chorismate: step 3/7.</text>
</comment>
<accession>A0ABV5W951</accession>
<keyword evidence="2 3" id="KW-0456">Lyase</keyword>
<comment type="function">
    <text evidence="3">Catalyzes a proton abstraction reaction that results in 2,5-elimination of pyruvate from 2-succinyl-5-enolpyruvyl-6-hydroxy-3-cyclohexene-1-carboxylate (SEPHCHC) and the formation of 2-succinyl-6-hydroxy-2,4-cyclohexadiene-1-carboxylate (SHCHC).</text>
</comment>
<dbReference type="HAMAP" id="MF_01660">
    <property type="entry name" value="MenH"/>
    <property type="match status" value="1"/>
</dbReference>
<dbReference type="PANTHER" id="PTHR42916:SF1">
    <property type="entry name" value="PROTEIN PHYLLO, CHLOROPLASTIC"/>
    <property type="match status" value="1"/>
</dbReference>
<comment type="pathway">
    <text evidence="3">Quinol/quinone metabolism; menaquinone biosynthesis.</text>
</comment>
<organism evidence="5 6">
    <name type="scientific">Ectobacillus funiculus</name>
    <dbReference type="NCBI Taxonomy" id="137993"/>
    <lineage>
        <taxon>Bacteria</taxon>
        <taxon>Bacillati</taxon>
        <taxon>Bacillota</taxon>
        <taxon>Bacilli</taxon>
        <taxon>Bacillales</taxon>
        <taxon>Bacillaceae</taxon>
        <taxon>Ectobacillus</taxon>
    </lineage>
</organism>
<feature type="domain" description="AB hydrolase-1" evidence="4">
    <location>
        <begin position="20"/>
        <end position="254"/>
    </location>
</feature>
<dbReference type="PRINTS" id="PR00111">
    <property type="entry name" value="ABHYDROLASE"/>
</dbReference>
<comment type="catalytic activity">
    <reaction evidence="3">
        <text>5-enolpyruvoyl-6-hydroxy-2-succinyl-cyclohex-3-ene-1-carboxylate = (1R,6R)-6-hydroxy-2-succinyl-cyclohexa-2,4-diene-1-carboxylate + pyruvate</text>
        <dbReference type="Rhea" id="RHEA:25597"/>
        <dbReference type="ChEBI" id="CHEBI:15361"/>
        <dbReference type="ChEBI" id="CHEBI:58689"/>
        <dbReference type="ChEBI" id="CHEBI:58818"/>
        <dbReference type="EC" id="4.2.99.20"/>
    </reaction>
</comment>
<gene>
    <name evidence="3 5" type="primary">menH</name>
    <name evidence="5" type="ORF">ACFFMS_00315</name>
</gene>
<evidence type="ECO:0000256" key="3">
    <source>
        <dbReference type="HAMAP-Rule" id="MF_01660"/>
    </source>
</evidence>
<dbReference type="InterPro" id="IPR000073">
    <property type="entry name" value="AB_hydrolase_1"/>
</dbReference>
<keyword evidence="6" id="KW-1185">Reference proteome</keyword>
<dbReference type="EMBL" id="JBHMAF010000002">
    <property type="protein sequence ID" value="MFB9757003.1"/>
    <property type="molecule type" value="Genomic_DNA"/>
</dbReference>
<keyword evidence="1 3" id="KW-0474">Menaquinone biosynthesis</keyword>
<evidence type="ECO:0000256" key="1">
    <source>
        <dbReference type="ARBA" id="ARBA00022428"/>
    </source>
</evidence>
<dbReference type="InterPro" id="IPR029058">
    <property type="entry name" value="AB_hydrolase_fold"/>
</dbReference>
<dbReference type="InterPro" id="IPR022485">
    <property type="entry name" value="SHCHC_synthase_MenH"/>
</dbReference>
<dbReference type="EC" id="4.2.99.20" evidence="3"/>
<dbReference type="SUPFAM" id="SSF53474">
    <property type="entry name" value="alpha/beta-Hydrolases"/>
    <property type="match status" value="1"/>
</dbReference>
<dbReference type="NCBIfam" id="TIGR03695">
    <property type="entry name" value="menH_SHCHC"/>
    <property type="match status" value="1"/>
</dbReference>
<proteinExistence type="inferred from homology"/>
<dbReference type="RefSeq" id="WP_379947241.1">
    <property type="nucleotide sequence ID" value="NZ_JBHMAF010000002.1"/>
</dbReference>
<name>A0ABV5W951_9BACI</name>
<comment type="caution">
    <text evidence="5">The sequence shown here is derived from an EMBL/GenBank/DDBJ whole genome shotgun (WGS) entry which is preliminary data.</text>
</comment>
<protein>
    <recommendedName>
        <fullName evidence="3">Putative 2-succinyl-6-hydroxy-2,4-cyclohexadiene-1-carboxylate synthase</fullName>
        <shortName evidence="3">SHCHC synthase</shortName>
        <ecNumber evidence="3">4.2.99.20</ecNumber>
    </recommendedName>
</protein>
<reference evidence="5 6" key="1">
    <citation type="submission" date="2024-09" db="EMBL/GenBank/DDBJ databases">
        <authorList>
            <person name="Sun Q."/>
            <person name="Mori K."/>
        </authorList>
    </citation>
    <scope>NUCLEOTIDE SEQUENCE [LARGE SCALE GENOMIC DNA]</scope>
    <source>
        <strain evidence="5 6">JCM 11201</strain>
    </source>
</reference>
<dbReference type="Gene3D" id="3.40.50.1820">
    <property type="entry name" value="alpha/beta hydrolase"/>
    <property type="match status" value="1"/>
</dbReference>
<comment type="subunit">
    <text evidence="3">Monomer.</text>
</comment>
<evidence type="ECO:0000313" key="5">
    <source>
        <dbReference type="EMBL" id="MFB9757003.1"/>
    </source>
</evidence>
<evidence type="ECO:0000259" key="4">
    <source>
        <dbReference type="Pfam" id="PF00561"/>
    </source>
</evidence>
<evidence type="ECO:0000256" key="2">
    <source>
        <dbReference type="ARBA" id="ARBA00023239"/>
    </source>
</evidence>
<evidence type="ECO:0000313" key="6">
    <source>
        <dbReference type="Proteomes" id="UP001589609"/>
    </source>
</evidence>
<dbReference type="GO" id="GO:0070205">
    <property type="term" value="F:2-succinyl-6-hydroxy-2,4-cyclohexadiene-1-carboxylate synthase activity"/>
    <property type="evidence" value="ECO:0007669"/>
    <property type="project" value="UniProtKB-EC"/>
</dbReference>
<comment type="similarity">
    <text evidence="3">Belongs to the AB hydrolase superfamily. MenH family.</text>
</comment>
<dbReference type="PANTHER" id="PTHR42916">
    <property type="entry name" value="2-SUCCINYL-5-ENOLPYRUVYL-6-HYDROXY-3-CYCLOHEXENE-1-CARBOXYLATE SYNTHASE"/>
    <property type="match status" value="1"/>
</dbReference>
<dbReference type="Proteomes" id="UP001589609">
    <property type="component" value="Unassembled WGS sequence"/>
</dbReference>
<dbReference type="Pfam" id="PF00561">
    <property type="entry name" value="Abhydrolase_1"/>
    <property type="match status" value="1"/>
</dbReference>
<sequence>MLIKLGGMHYEYEITGSGDALLLLHGFTGSKDVWRRFLPLWSHGLQVIAVDLPGHGKTDSPSDWARYSIEQTAADMIALLDALKIKQAHVLGYSMGGRLAITIASLYAERVRSLVLESCTPGLESEEEREERKRQDQQQADFIMEHGLEAFVERWENIPLFASQQQLPYSVREQMRQQRLQNNPLGLANSLRGMGTGMQPSWWSSLHRLCMPVLLLGGEYDEKFLRILQCMEQRLPNAEFVQVSGAGHTIHVEQPEKFDTIVRSFFQAQYLEGGL</sequence>